<comment type="caution">
    <text evidence="1">The sequence shown here is derived from an EMBL/GenBank/DDBJ whole genome shotgun (WGS) entry which is preliminary data.</text>
</comment>
<dbReference type="EMBL" id="JBJQOH010000005">
    <property type="protein sequence ID" value="KAL3686312.1"/>
    <property type="molecule type" value="Genomic_DNA"/>
</dbReference>
<evidence type="ECO:0000313" key="2">
    <source>
        <dbReference type="Proteomes" id="UP001633002"/>
    </source>
</evidence>
<proteinExistence type="predicted"/>
<gene>
    <name evidence="1" type="ORF">R1sor_008886</name>
</gene>
<reference evidence="1 2" key="1">
    <citation type="submission" date="2024-09" db="EMBL/GenBank/DDBJ databases">
        <title>Chromosome-scale assembly of Riccia sorocarpa.</title>
        <authorList>
            <person name="Paukszto L."/>
        </authorList>
    </citation>
    <scope>NUCLEOTIDE SEQUENCE [LARGE SCALE GENOMIC DNA]</scope>
    <source>
        <strain evidence="1">LP-2024</strain>
        <tissue evidence="1">Aerial parts of the thallus</tissue>
    </source>
</reference>
<keyword evidence="2" id="KW-1185">Reference proteome</keyword>
<accession>A0ABD3H476</accession>
<dbReference type="Proteomes" id="UP001633002">
    <property type="component" value="Unassembled WGS sequence"/>
</dbReference>
<protein>
    <submittedName>
        <fullName evidence="1">Uncharacterized protein</fullName>
    </submittedName>
</protein>
<dbReference type="AlphaFoldDB" id="A0ABD3H476"/>
<evidence type="ECO:0000313" key="1">
    <source>
        <dbReference type="EMBL" id="KAL3686312.1"/>
    </source>
</evidence>
<organism evidence="1 2">
    <name type="scientific">Riccia sorocarpa</name>
    <dbReference type="NCBI Taxonomy" id="122646"/>
    <lineage>
        <taxon>Eukaryota</taxon>
        <taxon>Viridiplantae</taxon>
        <taxon>Streptophyta</taxon>
        <taxon>Embryophyta</taxon>
        <taxon>Marchantiophyta</taxon>
        <taxon>Marchantiopsida</taxon>
        <taxon>Marchantiidae</taxon>
        <taxon>Marchantiales</taxon>
        <taxon>Ricciaceae</taxon>
        <taxon>Riccia</taxon>
    </lineage>
</organism>
<sequence>MISTEHIWAEWRVAVVWEQDDIYEDGFEQELLYASLHPFWWQHEGTVVSSIRRQWQKNRSPLVQKPAQIKEAAVNRSGVARIVPPVVAEITRPSAAAQTAPKAKKLVKVPPSRKGSGELCYLRASQVSNSLSVCY</sequence>
<name>A0ABD3H476_9MARC</name>